<dbReference type="Proteomes" id="UP000546324">
    <property type="component" value="Unassembled WGS sequence"/>
</dbReference>
<keyword evidence="2" id="KW-1185">Reference proteome</keyword>
<reference evidence="1 2" key="1">
    <citation type="submission" date="2020-08" db="EMBL/GenBank/DDBJ databases">
        <title>Sequencing the genomes of 1000 actinobacteria strains.</title>
        <authorList>
            <person name="Klenk H.-P."/>
        </authorList>
    </citation>
    <scope>NUCLEOTIDE SEQUENCE [LARGE SCALE GENOMIC DNA]</scope>
    <source>
        <strain evidence="1 2">DSM 43675</strain>
    </source>
</reference>
<comment type="caution">
    <text evidence="1">The sequence shown here is derived from an EMBL/GenBank/DDBJ whole genome shotgun (WGS) entry which is preliminary data.</text>
</comment>
<protein>
    <submittedName>
        <fullName evidence="1">Uncharacterized protein</fullName>
    </submittedName>
</protein>
<sequence>MPTPTWGGPPTLVHAWSAVPTTIPAGDIDEEDAWLVGED</sequence>
<evidence type="ECO:0000313" key="1">
    <source>
        <dbReference type="EMBL" id="MBB6395282.1"/>
    </source>
</evidence>
<dbReference type="EMBL" id="JACHMQ010000001">
    <property type="protein sequence ID" value="MBB6395282.1"/>
    <property type="molecule type" value="Genomic_DNA"/>
</dbReference>
<organism evidence="1 2">
    <name type="scientific">Actinomadura coerulea</name>
    <dbReference type="NCBI Taxonomy" id="46159"/>
    <lineage>
        <taxon>Bacteria</taxon>
        <taxon>Bacillati</taxon>
        <taxon>Actinomycetota</taxon>
        <taxon>Actinomycetes</taxon>
        <taxon>Streptosporangiales</taxon>
        <taxon>Thermomonosporaceae</taxon>
        <taxon>Actinomadura</taxon>
    </lineage>
</organism>
<accession>A0A7X0KYC6</accession>
<gene>
    <name evidence="1" type="ORF">BKA00_002196</name>
</gene>
<proteinExistence type="predicted"/>
<name>A0A7X0KYC6_9ACTN</name>
<dbReference type="AlphaFoldDB" id="A0A7X0KYC6"/>
<evidence type="ECO:0000313" key="2">
    <source>
        <dbReference type="Proteomes" id="UP000546324"/>
    </source>
</evidence>